<organism evidence="7 8">
    <name type="scientific">Aspergillus fumigatus</name>
    <name type="common">Neosartorya fumigata</name>
    <dbReference type="NCBI Taxonomy" id="746128"/>
    <lineage>
        <taxon>Eukaryota</taxon>
        <taxon>Fungi</taxon>
        <taxon>Dikarya</taxon>
        <taxon>Ascomycota</taxon>
        <taxon>Pezizomycotina</taxon>
        <taxon>Eurotiomycetes</taxon>
        <taxon>Eurotiomycetidae</taxon>
        <taxon>Eurotiales</taxon>
        <taxon>Aspergillaceae</taxon>
        <taxon>Aspergillus</taxon>
        <taxon>Aspergillus subgen. Fumigati</taxon>
    </lineage>
</organism>
<keyword evidence="3" id="KW-0560">Oxidoreductase</keyword>
<dbReference type="SUPFAM" id="SSF51905">
    <property type="entry name" value="FAD/NAD(P)-binding domain"/>
    <property type="match status" value="1"/>
</dbReference>
<evidence type="ECO:0000256" key="2">
    <source>
        <dbReference type="ARBA" id="ARBA00022630"/>
    </source>
</evidence>
<proteinExistence type="inferred from homology"/>
<comment type="caution">
    <text evidence="7">The sequence shown here is derived from an EMBL/GenBank/DDBJ whole genome shotgun (WGS) entry which is preliminary data.</text>
</comment>
<dbReference type="PRINTS" id="PR00469">
    <property type="entry name" value="PNDRDTASEII"/>
</dbReference>
<reference evidence="7" key="1">
    <citation type="submission" date="2021-08" db="EMBL/GenBank/DDBJ databases">
        <title>Global Aspergillus fumigatus from environmental and clinical sources.</title>
        <authorList>
            <person name="Barber A."/>
            <person name="Sae-Ong T."/>
        </authorList>
    </citation>
    <scope>NUCLEOTIDE SEQUENCE</scope>
    <source>
        <strain evidence="7">NRZ-2016-071</strain>
    </source>
</reference>
<dbReference type="PANTHER" id="PTHR48105">
    <property type="entry name" value="THIOREDOXIN REDUCTASE 1-RELATED-RELATED"/>
    <property type="match status" value="1"/>
</dbReference>
<comment type="similarity">
    <text evidence="1">Belongs to the class-II pyridine nucleotide-disulfide oxidoreductase family.</text>
</comment>
<evidence type="ECO:0000313" key="7">
    <source>
        <dbReference type="EMBL" id="KAH1905255.1"/>
    </source>
</evidence>
<keyword evidence="2" id="KW-0285">Flavoprotein</keyword>
<keyword evidence="5" id="KW-0732">Signal</keyword>
<name>A0A229WPC9_ASPFM</name>
<feature type="signal peptide" evidence="5">
    <location>
        <begin position="1"/>
        <end position="19"/>
    </location>
</feature>
<feature type="chain" id="PRO_5041060170" description="FAD/NAD(P)-binding domain-containing protein" evidence="5">
    <location>
        <begin position="20"/>
        <end position="386"/>
    </location>
</feature>
<dbReference type="Proteomes" id="UP000813423">
    <property type="component" value="Unassembled WGS sequence"/>
</dbReference>
<evidence type="ECO:0000256" key="3">
    <source>
        <dbReference type="ARBA" id="ARBA00023002"/>
    </source>
</evidence>
<dbReference type="InterPro" id="IPR023753">
    <property type="entry name" value="FAD/NAD-binding_dom"/>
</dbReference>
<feature type="domain" description="FAD/NAD(P)-binding" evidence="6">
    <location>
        <begin position="27"/>
        <end position="333"/>
    </location>
</feature>
<gene>
    <name evidence="7" type="ORF">KXV57_006030</name>
</gene>
<sequence length="386" mass="42850">MAPKSLLYTIFSSLAVALAASVPHTDYEVMIIGGGPSGLSAASGLSRVRRKNIVFDSGEYRNGPTRNMHDVIGNDGAVPSDFRALARNQISKYNQTTWVNEKVDSVRVITDEERNTTYFRASVAGETYTARKLILGTGMKDILPETPGLDEAWGKGVYWCPWCDGWEHRDQPFGILGSLVDVVGSVLEVYTLNTDIIAFVNGTQTPKAEAKLAEKYPNWKKQLEAYNIVLNNETVKSIERVQNGEDVYDDQGRQFDIFRVNLADGSSVTRNAFITNFPSEQRSSIPKELGLKMKDNKIDTNIDGMRTSLPGVFAVGDANSDGSTNVPHAMFSGKRAAVFVHVEMAREESRAAVSKRTLPSKRAMEKEAERRMGSDLEKLWERVRRA</sequence>
<evidence type="ECO:0000256" key="5">
    <source>
        <dbReference type="SAM" id="SignalP"/>
    </source>
</evidence>
<dbReference type="GO" id="GO:0016491">
    <property type="term" value="F:oxidoreductase activity"/>
    <property type="evidence" value="ECO:0007669"/>
    <property type="project" value="UniProtKB-KW"/>
</dbReference>
<dbReference type="AlphaFoldDB" id="A0A229WPC9"/>
<dbReference type="FunFam" id="3.50.50.60:FF:000173">
    <property type="entry name" value="Putative thioredoxin reductase"/>
    <property type="match status" value="1"/>
</dbReference>
<dbReference type="Gene3D" id="3.50.50.60">
    <property type="entry name" value="FAD/NAD(P)-binding domain"/>
    <property type="match status" value="2"/>
</dbReference>
<evidence type="ECO:0000313" key="8">
    <source>
        <dbReference type="Proteomes" id="UP000813423"/>
    </source>
</evidence>
<dbReference type="GO" id="GO:0097237">
    <property type="term" value="P:cellular response to toxic substance"/>
    <property type="evidence" value="ECO:0007669"/>
    <property type="project" value="UniProtKB-ARBA"/>
</dbReference>
<dbReference type="Pfam" id="PF07992">
    <property type="entry name" value="Pyr_redox_2"/>
    <property type="match status" value="1"/>
</dbReference>
<evidence type="ECO:0000256" key="1">
    <source>
        <dbReference type="ARBA" id="ARBA00009333"/>
    </source>
</evidence>
<protein>
    <recommendedName>
        <fullName evidence="6">FAD/NAD(P)-binding domain-containing protein</fullName>
    </recommendedName>
</protein>
<feature type="region of interest" description="Disordered" evidence="4">
    <location>
        <begin position="350"/>
        <end position="373"/>
    </location>
</feature>
<evidence type="ECO:0000256" key="4">
    <source>
        <dbReference type="SAM" id="MobiDB-lite"/>
    </source>
</evidence>
<evidence type="ECO:0000259" key="6">
    <source>
        <dbReference type="Pfam" id="PF07992"/>
    </source>
</evidence>
<dbReference type="EMBL" id="JAIBSC010000042">
    <property type="protein sequence ID" value="KAH1905255.1"/>
    <property type="molecule type" value="Genomic_DNA"/>
</dbReference>
<dbReference type="PRINTS" id="PR00368">
    <property type="entry name" value="FADPNR"/>
</dbReference>
<dbReference type="InterPro" id="IPR050097">
    <property type="entry name" value="Ferredoxin-NADP_redctase_2"/>
</dbReference>
<feature type="compositionally biased region" description="Basic and acidic residues" evidence="4">
    <location>
        <begin position="362"/>
        <end position="373"/>
    </location>
</feature>
<accession>A0A229WPC9</accession>
<dbReference type="InterPro" id="IPR036188">
    <property type="entry name" value="FAD/NAD-bd_sf"/>
</dbReference>
<dbReference type="OMA" id="AAIWIHK"/>